<evidence type="ECO:0000256" key="3">
    <source>
        <dbReference type="ARBA" id="ARBA00022448"/>
    </source>
</evidence>
<keyword evidence="10" id="KW-1185">Reference proteome</keyword>
<dbReference type="PANTHER" id="PTHR43297">
    <property type="entry name" value="OLIGOPEPTIDE TRANSPORT ATP-BINDING PROTEIN APPD"/>
    <property type="match status" value="1"/>
</dbReference>
<dbReference type="PROSITE" id="PS50893">
    <property type="entry name" value="ABC_TRANSPORTER_2"/>
    <property type="match status" value="1"/>
</dbReference>
<keyword evidence="7" id="KW-0472">Membrane</keyword>
<evidence type="ECO:0000256" key="7">
    <source>
        <dbReference type="ARBA" id="ARBA00023136"/>
    </source>
</evidence>
<organism evidence="9 10">
    <name type="scientific">Ammonicoccus fulvus</name>
    <dbReference type="NCBI Taxonomy" id="3138240"/>
    <lineage>
        <taxon>Bacteria</taxon>
        <taxon>Bacillati</taxon>
        <taxon>Actinomycetota</taxon>
        <taxon>Actinomycetes</taxon>
        <taxon>Propionibacteriales</taxon>
        <taxon>Propionibacteriaceae</taxon>
        <taxon>Ammonicoccus</taxon>
    </lineage>
</organism>
<reference evidence="9 10" key="1">
    <citation type="submission" date="2024-04" db="EMBL/GenBank/DDBJ databases">
        <title>Isolation of an actinomycete strain from pig manure.</title>
        <authorList>
            <person name="Gong T."/>
            <person name="Yu Z."/>
            <person name="An M."/>
            <person name="Wei C."/>
            <person name="Yang W."/>
            <person name="Liu L."/>
        </authorList>
    </citation>
    <scope>NUCLEOTIDE SEQUENCE [LARGE SCALE GENOMIC DNA]</scope>
    <source>
        <strain evidence="9 10">ZF39</strain>
    </source>
</reference>
<keyword evidence="6 9" id="KW-0067">ATP-binding</keyword>
<dbReference type="InterPro" id="IPR003439">
    <property type="entry name" value="ABC_transporter-like_ATP-bd"/>
</dbReference>
<dbReference type="CDD" id="cd03257">
    <property type="entry name" value="ABC_NikE_OppD_transporters"/>
    <property type="match status" value="1"/>
</dbReference>
<gene>
    <name evidence="9" type="ORF">AADG42_01735</name>
</gene>
<proteinExistence type="inferred from homology"/>
<protein>
    <submittedName>
        <fullName evidence="9">ABC transporter ATP-binding protein</fullName>
    </submittedName>
</protein>
<dbReference type="SMART" id="SM00382">
    <property type="entry name" value="AAA"/>
    <property type="match status" value="1"/>
</dbReference>
<keyword evidence="5" id="KW-0547">Nucleotide-binding</keyword>
<accession>A0ABZ3FN45</accession>
<dbReference type="GO" id="GO:0005524">
    <property type="term" value="F:ATP binding"/>
    <property type="evidence" value="ECO:0007669"/>
    <property type="project" value="UniProtKB-KW"/>
</dbReference>
<dbReference type="Pfam" id="PF08352">
    <property type="entry name" value="oligo_HPY"/>
    <property type="match status" value="1"/>
</dbReference>
<dbReference type="PROSITE" id="PS00211">
    <property type="entry name" value="ABC_TRANSPORTER_1"/>
    <property type="match status" value="1"/>
</dbReference>
<evidence type="ECO:0000256" key="2">
    <source>
        <dbReference type="ARBA" id="ARBA00005417"/>
    </source>
</evidence>
<dbReference type="InterPro" id="IPR013563">
    <property type="entry name" value="Oligopep_ABC_C"/>
</dbReference>
<evidence type="ECO:0000256" key="5">
    <source>
        <dbReference type="ARBA" id="ARBA00022741"/>
    </source>
</evidence>
<comment type="subcellular location">
    <subcellularLocation>
        <location evidence="1">Cell membrane</location>
        <topology evidence="1">Peripheral membrane protein</topology>
    </subcellularLocation>
</comment>
<dbReference type="Gene3D" id="3.40.50.300">
    <property type="entry name" value="P-loop containing nucleotide triphosphate hydrolases"/>
    <property type="match status" value="1"/>
</dbReference>
<dbReference type="InterPro" id="IPR050388">
    <property type="entry name" value="ABC_Ni/Peptide_Import"/>
</dbReference>
<dbReference type="NCBIfam" id="TIGR01727">
    <property type="entry name" value="oligo_HPY"/>
    <property type="match status" value="1"/>
</dbReference>
<dbReference type="Proteomes" id="UP001442841">
    <property type="component" value="Chromosome"/>
</dbReference>
<dbReference type="RefSeq" id="WP_425307520.1">
    <property type="nucleotide sequence ID" value="NZ_CP154795.1"/>
</dbReference>
<evidence type="ECO:0000259" key="8">
    <source>
        <dbReference type="PROSITE" id="PS50893"/>
    </source>
</evidence>
<sequence>MSTNLLDIEDLTLHFDTPHGVAEVVNGVNLSLAPGQVHGLVGESGSGKSVTARTVLGLHPERNIHRRTGSIRYRGKEILGAPEDTLRSEIRGNEISMVFQDPMTALSPVMKVGQQLALPMMQHLGISKSDARKRAVELLDQVGIPRPKERLDEYPLHFSGGQRQRIMIAIALSCDPQVLIADEPTTALDVTVQAQILDLFDQLRVDRELAILLVSHDLSLIAERCDRVSVMYAGRIVESGDAREIFVSPSHHYTAMLEEARPLLDNPPHTVLRTILGRPPQLYALPKGCSFASRCPAKQDDCEHVRPELILRGDRRLACHHPYTAGQHTVSELDAGAIDIPVPELAQHEEVPHE</sequence>
<evidence type="ECO:0000313" key="10">
    <source>
        <dbReference type="Proteomes" id="UP001442841"/>
    </source>
</evidence>
<feature type="domain" description="ABC transporter" evidence="8">
    <location>
        <begin position="6"/>
        <end position="258"/>
    </location>
</feature>
<dbReference type="SUPFAM" id="SSF52540">
    <property type="entry name" value="P-loop containing nucleoside triphosphate hydrolases"/>
    <property type="match status" value="1"/>
</dbReference>
<dbReference type="InterPro" id="IPR017871">
    <property type="entry name" value="ABC_transporter-like_CS"/>
</dbReference>
<dbReference type="PANTHER" id="PTHR43297:SF2">
    <property type="entry name" value="DIPEPTIDE TRANSPORT ATP-BINDING PROTEIN DPPD"/>
    <property type="match status" value="1"/>
</dbReference>
<keyword evidence="4" id="KW-1003">Cell membrane</keyword>
<name>A0ABZ3FN45_9ACTN</name>
<dbReference type="InterPro" id="IPR003593">
    <property type="entry name" value="AAA+_ATPase"/>
</dbReference>
<comment type="similarity">
    <text evidence="2">Belongs to the ABC transporter superfamily.</text>
</comment>
<evidence type="ECO:0000313" key="9">
    <source>
        <dbReference type="EMBL" id="XAN06081.1"/>
    </source>
</evidence>
<dbReference type="InterPro" id="IPR027417">
    <property type="entry name" value="P-loop_NTPase"/>
</dbReference>
<evidence type="ECO:0000256" key="1">
    <source>
        <dbReference type="ARBA" id="ARBA00004202"/>
    </source>
</evidence>
<keyword evidence="3" id="KW-0813">Transport</keyword>
<dbReference type="EMBL" id="CP154795">
    <property type="protein sequence ID" value="XAN06081.1"/>
    <property type="molecule type" value="Genomic_DNA"/>
</dbReference>
<dbReference type="Pfam" id="PF00005">
    <property type="entry name" value="ABC_tran"/>
    <property type="match status" value="1"/>
</dbReference>
<evidence type="ECO:0000256" key="4">
    <source>
        <dbReference type="ARBA" id="ARBA00022475"/>
    </source>
</evidence>
<evidence type="ECO:0000256" key="6">
    <source>
        <dbReference type="ARBA" id="ARBA00022840"/>
    </source>
</evidence>